<reference evidence="4 5" key="1">
    <citation type="journal article" date="2019" name="Int. J. Syst. Evol. Microbiol.">
        <title>The Global Catalogue of Microorganisms (GCM) 10K type strain sequencing project: providing services to taxonomists for standard genome sequencing and annotation.</title>
        <authorList>
            <consortium name="The Broad Institute Genomics Platform"/>
            <consortium name="The Broad Institute Genome Sequencing Center for Infectious Disease"/>
            <person name="Wu L."/>
            <person name="Ma J."/>
        </authorList>
    </citation>
    <scope>NUCLEOTIDE SEQUENCE [LARGE SCALE GENOMIC DNA]</scope>
    <source>
        <strain evidence="4 5">JCM 10303</strain>
    </source>
</reference>
<feature type="domain" description="Methyltransferase" evidence="3">
    <location>
        <begin position="41"/>
        <end position="129"/>
    </location>
</feature>
<dbReference type="RefSeq" id="WP_009948526.1">
    <property type="nucleotide sequence ID" value="NZ_BAAAGS010000009.1"/>
</dbReference>
<evidence type="ECO:0000256" key="1">
    <source>
        <dbReference type="ARBA" id="ARBA00022603"/>
    </source>
</evidence>
<dbReference type="InterPro" id="IPR029063">
    <property type="entry name" value="SAM-dependent_MTases_sf"/>
</dbReference>
<protein>
    <recommendedName>
        <fullName evidence="3">Methyltransferase domain-containing protein</fullName>
    </recommendedName>
</protein>
<evidence type="ECO:0000259" key="3">
    <source>
        <dbReference type="Pfam" id="PF13649"/>
    </source>
</evidence>
<comment type="caution">
    <text evidence="4">The sequence shown here is derived from an EMBL/GenBank/DDBJ whole genome shotgun (WGS) entry which is preliminary data.</text>
</comment>
<sequence>MVEAAFDVIGERYVKETQELRAQRLAGQWVIDRLPARGARVLDLGCGTGFPTAEQFDGAGVEVVGVDESPRMLELAARRVPGARLVRGDMRALDAGLGDFDAVTAFFSLLMLSRAEVSAVLESVRDRLRGPRLLALAMVQGDSDAERMSFLGADLTVTAYSPRALGEVVSGAGFVVEELREVEVVCESDRPFAVEPQVFVYARAAG</sequence>
<dbReference type="Pfam" id="PF13649">
    <property type="entry name" value="Methyltransf_25"/>
    <property type="match status" value="1"/>
</dbReference>
<accession>A0ABN1CK56</accession>
<dbReference type="EMBL" id="BAAAGS010000009">
    <property type="protein sequence ID" value="GAA0519832.1"/>
    <property type="molecule type" value="Genomic_DNA"/>
</dbReference>
<name>A0ABN1CK56_SACER</name>
<dbReference type="CDD" id="cd02440">
    <property type="entry name" value="AdoMet_MTases"/>
    <property type="match status" value="1"/>
</dbReference>
<dbReference type="PANTHER" id="PTHR43861">
    <property type="entry name" value="TRANS-ACONITATE 2-METHYLTRANSFERASE-RELATED"/>
    <property type="match status" value="1"/>
</dbReference>
<evidence type="ECO:0000313" key="4">
    <source>
        <dbReference type="EMBL" id="GAA0519832.1"/>
    </source>
</evidence>
<keyword evidence="5" id="KW-1185">Reference proteome</keyword>
<organism evidence="4 5">
    <name type="scientific">Saccharopolyspora erythraea</name>
    <name type="common">Streptomyces erythraeus</name>
    <dbReference type="NCBI Taxonomy" id="1836"/>
    <lineage>
        <taxon>Bacteria</taxon>
        <taxon>Bacillati</taxon>
        <taxon>Actinomycetota</taxon>
        <taxon>Actinomycetes</taxon>
        <taxon>Pseudonocardiales</taxon>
        <taxon>Pseudonocardiaceae</taxon>
        <taxon>Saccharopolyspora</taxon>
    </lineage>
</organism>
<dbReference type="PANTHER" id="PTHR43861:SF1">
    <property type="entry name" value="TRANS-ACONITATE 2-METHYLTRANSFERASE"/>
    <property type="match status" value="1"/>
</dbReference>
<keyword evidence="1" id="KW-0489">Methyltransferase</keyword>
<evidence type="ECO:0000313" key="5">
    <source>
        <dbReference type="Proteomes" id="UP001500729"/>
    </source>
</evidence>
<dbReference type="SUPFAM" id="SSF53335">
    <property type="entry name" value="S-adenosyl-L-methionine-dependent methyltransferases"/>
    <property type="match status" value="1"/>
</dbReference>
<evidence type="ECO:0000256" key="2">
    <source>
        <dbReference type="ARBA" id="ARBA00022679"/>
    </source>
</evidence>
<proteinExistence type="predicted"/>
<gene>
    <name evidence="4" type="ORF">GCM10009533_18700</name>
</gene>
<dbReference type="InterPro" id="IPR041698">
    <property type="entry name" value="Methyltransf_25"/>
</dbReference>
<dbReference type="Proteomes" id="UP001500729">
    <property type="component" value="Unassembled WGS sequence"/>
</dbReference>
<dbReference type="Gene3D" id="3.40.50.150">
    <property type="entry name" value="Vaccinia Virus protein VP39"/>
    <property type="match status" value="1"/>
</dbReference>
<keyword evidence="2" id="KW-0808">Transferase</keyword>